<feature type="region of interest" description="Disordered" evidence="1">
    <location>
        <begin position="115"/>
        <end position="141"/>
    </location>
</feature>
<evidence type="ECO:0000256" key="1">
    <source>
        <dbReference type="SAM" id="MobiDB-lite"/>
    </source>
</evidence>
<proteinExistence type="predicted"/>
<evidence type="ECO:0000313" key="2">
    <source>
        <dbReference type="EMBL" id="CAI0381053.1"/>
    </source>
</evidence>
<evidence type="ECO:0000313" key="3">
    <source>
        <dbReference type="Proteomes" id="UP001154282"/>
    </source>
</evidence>
<dbReference type="AlphaFoldDB" id="A0AAV0H947"/>
<sequence length="212" mass="23902">MILVINYAYRNWLWRGAVAIKRHPTPPTNHLTPRHSSSLSRLVLAAAERTNSYLNSFLLGSPPPKIPSSAFLLCQNPSMPRGLSFSLSDGEDCGGCFSPSSADSGGGWGSWGSRLIRRSPKKSSPPSMRTLDLGRRPGGGSSSEIVGDVFYGTDDAEGIEDYKYKEDLLEHYRRESERKSVRRRRREREMRRSWFGAIVDCFSFLKFFCCLR</sequence>
<organism evidence="2 3">
    <name type="scientific">Linum tenue</name>
    <dbReference type="NCBI Taxonomy" id="586396"/>
    <lineage>
        <taxon>Eukaryota</taxon>
        <taxon>Viridiplantae</taxon>
        <taxon>Streptophyta</taxon>
        <taxon>Embryophyta</taxon>
        <taxon>Tracheophyta</taxon>
        <taxon>Spermatophyta</taxon>
        <taxon>Magnoliopsida</taxon>
        <taxon>eudicotyledons</taxon>
        <taxon>Gunneridae</taxon>
        <taxon>Pentapetalae</taxon>
        <taxon>rosids</taxon>
        <taxon>fabids</taxon>
        <taxon>Malpighiales</taxon>
        <taxon>Linaceae</taxon>
        <taxon>Linum</taxon>
    </lineage>
</organism>
<name>A0AAV0H947_9ROSI</name>
<protein>
    <submittedName>
        <fullName evidence="2">Uncharacterized protein</fullName>
    </submittedName>
</protein>
<gene>
    <name evidence="2" type="ORF">LITE_LOCUS2957</name>
</gene>
<keyword evidence="3" id="KW-1185">Reference proteome</keyword>
<reference evidence="2" key="1">
    <citation type="submission" date="2022-08" db="EMBL/GenBank/DDBJ databases">
        <authorList>
            <person name="Gutierrez-Valencia J."/>
        </authorList>
    </citation>
    <scope>NUCLEOTIDE SEQUENCE</scope>
</reference>
<accession>A0AAV0H947</accession>
<comment type="caution">
    <text evidence="2">The sequence shown here is derived from an EMBL/GenBank/DDBJ whole genome shotgun (WGS) entry which is preliminary data.</text>
</comment>
<dbReference type="EMBL" id="CAMGYJ010000002">
    <property type="protein sequence ID" value="CAI0381053.1"/>
    <property type="molecule type" value="Genomic_DNA"/>
</dbReference>
<dbReference type="Proteomes" id="UP001154282">
    <property type="component" value="Unassembled WGS sequence"/>
</dbReference>